<dbReference type="Pfam" id="PF07331">
    <property type="entry name" value="TctB"/>
    <property type="match status" value="1"/>
</dbReference>
<sequence>MSIEEPPTLTTGALRVQRLPRWYTGRSELIIVAGVLLLAGALTVGTVTMEVPEGAAFPGPTFFPILVSVFLYAVGVALAIDVLRSPKRSHVAEDPTEISDEMLQDLGGIDATSEIRVVSPEAVTVPATSDRGGLDVRTLLIVVAALALFIVALPILGWLISAAALFWVLAWAFGSRRPLLDIGVAVIASSILQLAFGAGLGLPLPAGILEGVLSWIS</sequence>
<dbReference type="Proteomes" id="UP000327039">
    <property type="component" value="Unassembled WGS sequence"/>
</dbReference>
<dbReference type="EMBL" id="VYRZ01000002">
    <property type="protein sequence ID" value="KAA9087082.1"/>
    <property type="molecule type" value="Genomic_DNA"/>
</dbReference>
<organism evidence="3 4">
    <name type="scientific">Microbacterium radiodurans</name>
    <dbReference type="NCBI Taxonomy" id="661398"/>
    <lineage>
        <taxon>Bacteria</taxon>
        <taxon>Bacillati</taxon>
        <taxon>Actinomycetota</taxon>
        <taxon>Actinomycetes</taxon>
        <taxon>Micrococcales</taxon>
        <taxon>Microbacteriaceae</taxon>
        <taxon>Microbacterium</taxon>
    </lineage>
</organism>
<accession>A0A5J5IVL5</accession>
<reference evidence="4" key="1">
    <citation type="submission" date="2019-09" db="EMBL/GenBank/DDBJ databases">
        <title>Mumia zhuanghuii sp. nov. isolated from the intestinal contents of plateau pika (Ochotona curzoniae) in the Qinghai-Tibet plateau of China.</title>
        <authorList>
            <person name="Tian Z."/>
        </authorList>
    </citation>
    <scope>NUCLEOTIDE SEQUENCE [LARGE SCALE GENOMIC DNA]</scope>
    <source>
        <strain evidence="4">DSM 25564</strain>
    </source>
</reference>
<protein>
    <submittedName>
        <fullName evidence="3">Tripartite tricarboxylate transporter TctB family protein</fullName>
    </submittedName>
</protein>
<evidence type="ECO:0000256" key="1">
    <source>
        <dbReference type="SAM" id="Phobius"/>
    </source>
</evidence>
<feature type="transmembrane region" description="Helical" evidence="1">
    <location>
        <begin position="29"/>
        <end position="49"/>
    </location>
</feature>
<proteinExistence type="predicted"/>
<comment type="caution">
    <text evidence="3">The sequence shown here is derived from an EMBL/GenBank/DDBJ whole genome shotgun (WGS) entry which is preliminary data.</text>
</comment>
<feature type="domain" description="DUF1468" evidence="2">
    <location>
        <begin position="31"/>
        <end position="205"/>
    </location>
</feature>
<feature type="transmembrane region" description="Helical" evidence="1">
    <location>
        <begin position="61"/>
        <end position="80"/>
    </location>
</feature>
<keyword evidence="1" id="KW-0472">Membrane</keyword>
<evidence type="ECO:0000313" key="3">
    <source>
        <dbReference type="EMBL" id="KAA9087082.1"/>
    </source>
</evidence>
<gene>
    <name evidence="3" type="ORF">F6B42_08985</name>
</gene>
<evidence type="ECO:0000259" key="2">
    <source>
        <dbReference type="Pfam" id="PF07331"/>
    </source>
</evidence>
<feature type="transmembrane region" description="Helical" evidence="1">
    <location>
        <begin position="182"/>
        <end position="204"/>
    </location>
</feature>
<dbReference type="InterPro" id="IPR009936">
    <property type="entry name" value="DUF1468"/>
</dbReference>
<dbReference type="RefSeq" id="WP_150419279.1">
    <property type="nucleotide sequence ID" value="NZ_VYRZ01000002.1"/>
</dbReference>
<evidence type="ECO:0000313" key="4">
    <source>
        <dbReference type="Proteomes" id="UP000327039"/>
    </source>
</evidence>
<dbReference type="OrthoDB" id="5119225at2"/>
<feature type="transmembrane region" description="Helical" evidence="1">
    <location>
        <begin position="139"/>
        <end position="170"/>
    </location>
</feature>
<keyword evidence="4" id="KW-1185">Reference proteome</keyword>
<dbReference type="AlphaFoldDB" id="A0A5J5IVL5"/>
<keyword evidence="1" id="KW-0812">Transmembrane</keyword>
<keyword evidence="1" id="KW-1133">Transmembrane helix</keyword>
<name>A0A5J5IVL5_9MICO</name>